<reference evidence="9" key="2">
    <citation type="submission" date="2020-09" db="EMBL/GenBank/DDBJ databases">
        <authorList>
            <person name="Sun Q."/>
            <person name="Zhou Y."/>
        </authorList>
    </citation>
    <scope>NUCLEOTIDE SEQUENCE</scope>
    <source>
        <strain evidence="9">CGMCC 4.7299</strain>
    </source>
</reference>
<dbReference type="EMBL" id="BMMX01000004">
    <property type="protein sequence ID" value="GGK83125.1"/>
    <property type="molecule type" value="Genomic_DNA"/>
</dbReference>
<dbReference type="GO" id="GO:0022857">
    <property type="term" value="F:transmembrane transporter activity"/>
    <property type="evidence" value="ECO:0007669"/>
    <property type="project" value="InterPro"/>
</dbReference>
<evidence type="ECO:0000256" key="3">
    <source>
        <dbReference type="ARBA" id="ARBA00022475"/>
    </source>
</evidence>
<feature type="transmembrane region" description="Helical" evidence="7">
    <location>
        <begin position="313"/>
        <end position="330"/>
    </location>
</feature>
<comment type="caution">
    <text evidence="9">The sequence shown here is derived from an EMBL/GenBank/DDBJ whole genome shotgun (WGS) entry which is preliminary data.</text>
</comment>
<keyword evidence="6 7" id="KW-0472">Membrane</keyword>
<proteinExistence type="predicted"/>
<evidence type="ECO:0000256" key="4">
    <source>
        <dbReference type="ARBA" id="ARBA00022692"/>
    </source>
</evidence>
<keyword evidence="3" id="KW-1003">Cell membrane</keyword>
<evidence type="ECO:0000256" key="7">
    <source>
        <dbReference type="SAM" id="Phobius"/>
    </source>
</evidence>
<sequence length="414" mass="43125">MRAIRSWFRDAAGGLPATYWYLWAGLLINRVGGFAVLFLSLYLTVQRGAGPALAGLIVGAYGVGGVLGTLAGGVLTDRWGRRHTLIWSHLGTAVTLAGLAVSTDLAVIAGLCLLLGAGQSMPGPAFVAAIIDVVPGPRRSRAFNLQFWAFNLGMAGASLLAGLLAEWSYVGLFLLDGGSTLATCLLIAWKVPETLPHRGPAGVHPRPAASRPAGGLRTVLTDRIFLTFVGLTLLQSLLYAQSNTIVPLAMHADGIRPSGYGLVVALSGTLIVIGQLFVPGIIDRHLKHRVLAAALVLMAFGFAALAWADRLAVYLTAAVIWTIGSMLAAPPNAEINSELAPLALRGRYQSVFFLTFPAASFLAPALGGASLQTFGAAHWVIAAGVGLAAAGLHLAAGPARERRVAALRETAAPR</sequence>
<keyword evidence="4 7" id="KW-0812">Transmembrane</keyword>
<feature type="domain" description="Major facilitator superfamily (MFS) profile" evidence="8">
    <location>
        <begin position="18"/>
        <end position="401"/>
    </location>
</feature>
<feature type="transmembrane region" description="Helical" evidence="7">
    <location>
        <begin position="377"/>
        <end position="396"/>
    </location>
</feature>
<protein>
    <submittedName>
        <fullName evidence="9">MFS transporter</fullName>
    </submittedName>
</protein>
<dbReference type="InterPro" id="IPR020846">
    <property type="entry name" value="MFS_dom"/>
</dbReference>
<dbReference type="InterPro" id="IPR050171">
    <property type="entry name" value="MFS_Transporters"/>
</dbReference>
<keyword evidence="5 7" id="KW-1133">Transmembrane helix</keyword>
<dbReference type="PROSITE" id="PS50850">
    <property type="entry name" value="MFS"/>
    <property type="match status" value="1"/>
</dbReference>
<feature type="transmembrane region" description="Helical" evidence="7">
    <location>
        <begin position="20"/>
        <end position="43"/>
    </location>
</feature>
<evidence type="ECO:0000259" key="8">
    <source>
        <dbReference type="PROSITE" id="PS50850"/>
    </source>
</evidence>
<keyword evidence="10" id="KW-1185">Reference proteome</keyword>
<feature type="transmembrane region" description="Helical" evidence="7">
    <location>
        <begin position="49"/>
        <end position="72"/>
    </location>
</feature>
<evidence type="ECO:0000256" key="5">
    <source>
        <dbReference type="ARBA" id="ARBA00022989"/>
    </source>
</evidence>
<dbReference type="AlphaFoldDB" id="A0A8J3FMH5"/>
<name>A0A8J3FMH5_9ACTN</name>
<evidence type="ECO:0000313" key="9">
    <source>
        <dbReference type="EMBL" id="GGK83125.1"/>
    </source>
</evidence>
<dbReference type="RefSeq" id="WP_189078510.1">
    <property type="nucleotide sequence ID" value="NZ_BMMX01000004.1"/>
</dbReference>
<evidence type="ECO:0000313" key="10">
    <source>
        <dbReference type="Proteomes" id="UP000656042"/>
    </source>
</evidence>
<accession>A0A8J3FMH5</accession>
<dbReference type="SUPFAM" id="SSF103473">
    <property type="entry name" value="MFS general substrate transporter"/>
    <property type="match status" value="1"/>
</dbReference>
<keyword evidence="2" id="KW-0813">Transport</keyword>
<feature type="transmembrane region" description="Helical" evidence="7">
    <location>
        <begin position="107"/>
        <end position="131"/>
    </location>
</feature>
<dbReference type="Gene3D" id="1.20.1250.20">
    <property type="entry name" value="MFS general substrate transporter like domains"/>
    <property type="match status" value="1"/>
</dbReference>
<feature type="transmembrane region" description="Helical" evidence="7">
    <location>
        <begin position="351"/>
        <end position="371"/>
    </location>
</feature>
<dbReference type="InterPro" id="IPR036259">
    <property type="entry name" value="MFS_trans_sf"/>
</dbReference>
<feature type="transmembrane region" description="Helical" evidence="7">
    <location>
        <begin position="220"/>
        <end position="240"/>
    </location>
</feature>
<feature type="transmembrane region" description="Helical" evidence="7">
    <location>
        <begin position="260"/>
        <end position="278"/>
    </location>
</feature>
<dbReference type="GO" id="GO:0005886">
    <property type="term" value="C:plasma membrane"/>
    <property type="evidence" value="ECO:0007669"/>
    <property type="project" value="UniProtKB-SubCell"/>
</dbReference>
<comment type="subcellular location">
    <subcellularLocation>
        <location evidence="1">Cell membrane</location>
        <topology evidence="1">Multi-pass membrane protein</topology>
    </subcellularLocation>
</comment>
<evidence type="ECO:0000256" key="1">
    <source>
        <dbReference type="ARBA" id="ARBA00004651"/>
    </source>
</evidence>
<reference evidence="9" key="1">
    <citation type="journal article" date="2014" name="Int. J. Syst. Evol. Microbiol.">
        <title>Complete genome sequence of Corynebacterium casei LMG S-19264T (=DSM 44701T), isolated from a smear-ripened cheese.</title>
        <authorList>
            <consortium name="US DOE Joint Genome Institute (JGI-PGF)"/>
            <person name="Walter F."/>
            <person name="Albersmeier A."/>
            <person name="Kalinowski J."/>
            <person name="Ruckert C."/>
        </authorList>
    </citation>
    <scope>NUCLEOTIDE SEQUENCE</scope>
    <source>
        <strain evidence="9">CGMCC 4.7299</strain>
    </source>
</reference>
<organism evidence="9 10">
    <name type="scientific">Mangrovihabitans endophyticus</name>
    <dbReference type="NCBI Taxonomy" id="1751298"/>
    <lineage>
        <taxon>Bacteria</taxon>
        <taxon>Bacillati</taxon>
        <taxon>Actinomycetota</taxon>
        <taxon>Actinomycetes</taxon>
        <taxon>Micromonosporales</taxon>
        <taxon>Micromonosporaceae</taxon>
        <taxon>Mangrovihabitans</taxon>
    </lineage>
</organism>
<evidence type="ECO:0000256" key="2">
    <source>
        <dbReference type="ARBA" id="ARBA00022448"/>
    </source>
</evidence>
<feature type="transmembrane region" description="Helical" evidence="7">
    <location>
        <begin position="290"/>
        <end position="307"/>
    </location>
</feature>
<dbReference type="InterPro" id="IPR011701">
    <property type="entry name" value="MFS"/>
</dbReference>
<dbReference type="Proteomes" id="UP000656042">
    <property type="component" value="Unassembled WGS sequence"/>
</dbReference>
<dbReference type="PANTHER" id="PTHR23517:SF2">
    <property type="entry name" value="MULTIDRUG RESISTANCE PROTEIN MDTH"/>
    <property type="match status" value="1"/>
</dbReference>
<dbReference type="Pfam" id="PF07690">
    <property type="entry name" value="MFS_1"/>
    <property type="match status" value="1"/>
</dbReference>
<evidence type="ECO:0000256" key="6">
    <source>
        <dbReference type="ARBA" id="ARBA00023136"/>
    </source>
</evidence>
<gene>
    <name evidence="9" type="ORF">GCM10012284_16590</name>
</gene>
<dbReference type="PANTHER" id="PTHR23517">
    <property type="entry name" value="RESISTANCE PROTEIN MDTM, PUTATIVE-RELATED-RELATED"/>
    <property type="match status" value="1"/>
</dbReference>